<dbReference type="InterPro" id="IPR007329">
    <property type="entry name" value="FMN-bd"/>
</dbReference>
<evidence type="ECO:0000313" key="4">
    <source>
        <dbReference type="EMBL" id="MDT0543042.1"/>
    </source>
</evidence>
<organism evidence="4 5">
    <name type="scientific">Streptomyces lonegramiae</name>
    <dbReference type="NCBI Taxonomy" id="3075524"/>
    <lineage>
        <taxon>Bacteria</taxon>
        <taxon>Bacillati</taxon>
        <taxon>Actinomycetota</taxon>
        <taxon>Actinomycetes</taxon>
        <taxon>Kitasatosporales</taxon>
        <taxon>Streptomycetaceae</taxon>
        <taxon>Streptomyces</taxon>
    </lineage>
</organism>
<dbReference type="EMBL" id="JAVRFD010000004">
    <property type="protein sequence ID" value="MDT0543042.1"/>
    <property type="molecule type" value="Genomic_DNA"/>
</dbReference>
<feature type="signal peptide" evidence="2">
    <location>
        <begin position="1"/>
        <end position="32"/>
    </location>
</feature>
<name>A0ABU2XB20_9ACTN</name>
<dbReference type="Proteomes" id="UP001180754">
    <property type="component" value="Unassembled WGS sequence"/>
</dbReference>
<feature type="domain" description="FMN-binding" evidence="3">
    <location>
        <begin position="91"/>
        <end position="168"/>
    </location>
</feature>
<sequence>MRKAVLTTASTVAGVVLLLSLKPHHTPTVAVAAQPPPPSPSSSSPSPSSPSPSSSSSSSSGSAAPSKSPSASHTTSAGPTGTYTGSTINTRYGPVQLAVTFSKGKITAVKAVQTPSGDGRSQQIASYAVPQLTSETLSAQSAQIDAVSGATYTSEGYVQSLQSALDKAGV</sequence>
<evidence type="ECO:0000256" key="2">
    <source>
        <dbReference type="SAM" id="SignalP"/>
    </source>
</evidence>
<reference evidence="4" key="1">
    <citation type="submission" date="2024-05" db="EMBL/GenBank/DDBJ databases">
        <title>30 novel species of actinomycetes from the DSMZ collection.</title>
        <authorList>
            <person name="Nouioui I."/>
        </authorList>
    </citation>
    <scope>NUCLEOTIDE SEQUENCE</scope>
    <source>
        <strain evidence="4">DSM 41529</strain>
    </source>
</reference>
<evidence type="ECO:0000313" key="5">
    <source>
        <dbReference type="Proteomes" id="UP001180754"/>
    </source>
</evidence>
<accession>A0ABU2XB20</accession>
<evidence type="ECO:0000259" key="3">
    <source>
        <dbReference type="SMART" id="SM00900"/>
    </source>
</evidence>
<proteinExistence type="predicted"/>
<protein>
    <submittedName>
        <fullName evidence="4">FMN-binding protein</fullName>
    </submittedName>
</protein>
<dbReference type="Pfam" id="PF04205">
    <property type="entry name" value="FMN_bind"/>
    <property type="match status" value="1"/>
</dbReference>
<keyword evidence="2" id="KW-0732">Signal</keyword>
<dbReference type="RefSeq" id="WP_311723417.1">
    <property type="nucleotide sequence ID" value="NZ_JAVRFD010000004.1"/>
</dbReference>
<feature type="region of interest" description="Disordered" evidence="1">
    <location>
        <begin position="28"/>
        <end position="89"/>
    </location>
</feature>
<dbReference type="SMART" id="SM00900">
    <property type="entry name" value="FMN_bind"/>
    <property type="match status" value="1"/>
</dbReference>
<gene>
    <name evidence="4" type="ORF">RND15_09945</name>
</gene>
<evidence type="ECO:0000256" key="1">
    <source>
        <dbReference type="SAM" id="MobiDB-lite"/>
    </source>
</evidence>
<feature type="compositionally biased region" description="Polar residues" evidence="1">
    <location>
        <begin position="73"/>
        <end position="89"/>
    </location>
</feature>
<keyword evidence="5" id="KW-1185">Reference proteome</keyword>
<comment type="caution">
    <text evidence="4">The sequence shown here is derived from an EMBL/GenBank/DDBJ whole genome shotgun (WGS) entry which is preliminary data.</text>
</comment>
<dbReference type="Gene3D" id="3.90.1010.20">
    <property type="match status" value="1"/>
</dbReference>
<feature type="compositionally biased region" description="Low complexity" evidence="1">
    <location>
        <begin position="41"/>
        <end position="72"/>
    </location>
</feature>
<feature type="chain" id="PRO_5047258457" evidence="2">
    <location>
        <begin position="33"/>
        <end position="170"/>
    </location>
</feature>